<evidence type="ECO:0000256" key="1">
    <source>
        <dbReference type="SAM" id="MobiDB-lite"/>
    </source>
</evidence>
<dbReference type="AlphaFoldDB" id="A0A146L4U5"/>
<feature type="region of interest" description="Disordered" evidence="1">
    <location>
        <begin position="466"/>
        <end position="490"/>
    </location>
</feature>
<feature type="compositionally biased region" description="Polar residues" evidence="1">
    <location>
        <begin position="467"/>
        <end position="477"/>
    </location>
</feature>
<sequence length="490" mass="55255">MDRISYRQLQAFAKVMKLPGNMKYQVLWELVQARRSGNERLVSQLIAEQNRIRVNRRLSRKVAKIQAEALERLIRQEENNNAASPYNMNHANNISTPPEETPQMIELETKYCVASLLDAQQRYNVMMNEARFCRNTVLGLPTPIPPLFDQFSAYQCPPPSCSSTAPITNYSNSVNLHTFSELGNPDDNIGHVEVIATEFKTKPPQFTPNEPKKPSFQIEDIISSTPSSSYGPDSTNNYQMGYGSYAESTPKRMRMGRGDEVKIPTVNIAQETLGSWRNYYTDLVSEPRLFIDTSRLSPLSSETLSANELCDDPTITNDPTMTNEFDSTIETSIEEVSLQPSYQTLASNFLTTLDNQVLNDVDSRGQYPHVVEEITYQETEPSHNYATVVFQKPDPLDLKQTVDELSNEDTEKIFDGLKHLQKSLGIRITTDTLGPSIEVQTECDSSNMEEEKSDTVIEETVIEKMSSPDSGYAQPTDNCKPHVTPLNTDM</sequence>
<organism evidence="2">
    <name type="scientific">Lygus hesperus</name>
    <name type="common">Western plant bug</name>
    <dbReference type="NCBI Taxonomy" id="30085"/>
    <lineage>
        <taxon>Eukaryota</taxon>
        <taxon>Metazoa</taxon>
        <taxon>Ecdysozoa</taxon>
        <taxon>Arthropoda</taxon>
        <taxon>Hexapoda</taxon>
        <taxon>Insecta</taxon>
        <taxon>Pterygota</taxon>
        <taxon>Neoptera</taxon>
        <taxon>Paraneoptera</taxon>
        <taxon>Hemiptera</taxon>
        <taxon>Heteroptera</taxon>
        <taxon>Panheteroptera</taxon>
        <taxon>Cimicomorpha</taxon>
        <taxon>Miridae</taxon>
        <taxon>Mirini</taxon>
        <taxon>Lygus</taxon>
    </lineage>
</organism>
<proteinExistence type="predicted"/>
<reference evidence="2" key="1">
    <citation type="journal article" date="2016" name="Gigascience">
        <title>De novo construction of an expanded transcriptome assembly for the western tarnished plant bug, Lygus hesperus.</title>
        <authorList>
            <person name="Tassone E.E."/>
            <person name="Geib S.M."/>
            <person name="Hall B."/>
            <person name="Fabrick J.A."/>
            <person name="Brent C.S."/>
            <person name="Hull J.J."/>
        </authorList>
    </citation>
    <scope>NUCLEOTIDE SEQUENCE</scope>
</reference>
<dbReference type="EMBL" id="GDHC01016452">
    <property type="protein sequence ID" value="JAQ02177.1"/>
    <property type="molecule type" value="Transcribed_RNA"/>
</dbReference>
<name>A0A146L4U5_LYGHE</name>
<accession>A0A146L4U5</accession>
<evidence type="ECO:0000313" key="2">
    <source>
        <dbReference type="EMBL" id="JAQ02177.1"/>
    </source>
</evidence>
<protein>
    <submittedName>
        <fullName evidence="2">Uncharacterized protein</fullName>
    </submittedName>
</protein>
<gene>
    <name evidence="2" type="ORF">g.55553</name>
</gene>